<comment type="subcellular location">
    <subcellularLocation>
        <location evidence="1">Cell membrane</location>
        <topology evidence="1">Multi-pass membrane protein</topology>
    </subcellularLocation>
</comment>
<feature type="transmembrane region" description="Helical" evidence="18">
    <location>
        <begin position="349"/>
        <end position="368"/>
    </location>
</feature>
<accession>A0A9P0P2J7</accession>
<dbReference type="GO" id="GO:0097037">
    <property type="term" value="P:heme export"/>
    <property type="evidence" value="ECO:0007669"/>
    <property type="project" value="TreeGrafter"/>
</dbReference>
<evidence type="ECO:0000256" key="6">
    <source>
        <dbReference type="ARBA" id="ARBA00022989"/>
    </source>
</evidence>
<feature type="domain" description="Major facilitator superfamily (MFS) profile" evidence="19">
    <location>
        <begin position="22"/>
        <end position="439"/>
    </location>
</feature>
<dbReference type="AlphaFoldDB" id="A0A9P0P2J7"/>
<keyword evidence="10" id="KW-0325">Glycoprotein</keyword>
<dbReference type="GO" id="GO:0015232">
    <property type="term" value="F:heme transmembrane transporter activity"/>
    <property type="evidence" value="ECO:0007669"/>
    <property type="project" value="UniProtKB-ARBA"/>
</dbReference>
<evidence type="ECO:0000259" key="19">
    <source>
        <dbReference type="PROSITE" id="PS50850"/>
    </source>
</evidence>
<sequence>MDINDLESKAHLPEVEKIKVYKSRWVVLGIFVMYSACNAVQWIQFSIITNVIVDYYHTTNTWVDWTSMIYMVLYIPFIFPASYLLEKLGLRKSVIIGITGTAIGSWIKVGAVHPDRFLISFAGQTIVAFSQIFILSVPARLAAVWFGPSQVSSACSIGVFGNQLGIAVGFLVPPMIVPGGTTEEVTSQLYTLFIGTAIAATIILVLVLLSQTLSRFRLSISVFKNAPATPPSYAVAQQNEEEVDFMASLKRLLNNRSYILLLSAYGINVGVFYAISTLLNQIVLHYYPDASADAGRIGLAIVLAGMLGSVCCGIILDRFHKFKETTLTVYACCLVAMLIYTFTLSEGIVVVYVISAVLGFFMTGLLPVGFELAAELTYPEPEGTSSGLLNAASNLFGIAFTNAYSALFYQVGDVWANIVMCISLGVGVILLACTSSDLRRQAAHLDEKNPKH</sequence>
<feature type="transmembrane region" description="Helical" evidence="18">
    <location>
        <begin position="94"/>
        <end position="111"/>
    </location>
</feature>
<feature type="transmembrane region" description="Helical" evidence="18">
    <location>
        <begin position="258"/>
        <end position="276"/>
    </location>
</feature>
<evidence type="ECO:0000256" key="7">
    <source>
        <dbReference type="ARBA" id="ARBA00023057"/>
    </source>
</evidence>
<evidence type="ECO:0000256" key="15">
    <source>
        <dbReference type="ARBA" id="ARBA00060240"/>
    </source>
</evidence>
<feature type="transmembrane region" description="Helical" evidence="18">
    <location>
        <begin position="388"/>
        <end position="408"/>
    </location>
</feature>
<feature type="transmembrane region" description="Helical" evidence="18">
    <location>
        <begin position="189"/>
        <end position="209"/>
    </location>
</feature>
<evidence type="ECO:0000256" key="11">
    <source>
        <dbReference type="ARBA" id="ARBA00035075"/>
    </source>
</evidence>
<feature type="transmembrane region" description="Helical" evidence="18">
    <location>
        <begin position="65"/>
        <end position="85"/>
    </location>
</feature>
<protein>
    <recommendedName>
        <fullName evidence="16">Choline/ethanolamine transporter FLVCR1</fullName>
    </recommendedName>
    <alternativeName>
        <fullName evidence="17">Heme transporter FLVCR1</fullName>
    </alternativeName>
</protein>
<evidence type="ECO:0000256" key="14">
    <source>
        <dbReference type="ARBA" id="ARBA00046338"/>
    </source>
</evidence>
<gene>
    <name evidence="20" type="ORF">ACAOBT_LOCUS7338</name>
</gene>
<keyword evidence="21" id="KW-1185">Reference proteome</keyword>
<keyword evidence="8 18" id="KW-0472">Membrane</keyword>
<comment type="catalytic activity">
    <reaction evidence="11">
        <text>heme b(in) = heme b(out)</text>
        <dbReference type="Rhea" id="RHEA:75443"/>
        <dbReference type="ChEBI" id="CHEBI:60344"/>
    </reaction>
</comment>
<dbReference type="SUPFAM" id="SSF103473">
    <property type="entry name" value="MFS general substrate transporter"/>
    <property type="match status" value="1"/>
</dbReference>
<comment type="caution">
    <text evidence="20">The sequence shown here is derived from an EMBL/GenBank/DDBJ whole genome shotgun (WGS) entry which is preliminary data.</text>
</comment>
<keyword evidence="5 18" id="KW-0812">Transmembrane</keyword>
<feature type="transmembrane region" description="Helical" evidence="18">
    <location>
        <begin position="296"/>
        <end position="315"/>
    </location>
</feature>
<feature type="transmembrane region" description="Helical" evidence="18">
    <location>
        <begin position="151"/>
        <end position="177"/>
    </location>
</feature>
<evidence type="ECO:0000256" key="12">
    <source>
        <dbReference type="ARBA" id="ARBA00036811"/>
    </source>
</evidence>
<evidence type="ECO:0000256" key="3">
    <source>
        <dbReference type="ARBA" id="ARBA00022475"/>
    </source>
</evidence>
<dbReference type="GO" id="GO:0020037">
    <property type="term" value="F:heme binding"/>
    <property type="evidence" value="ECO:0007669"/>
    <property type="project" value="TreeGrafter"/>
</dbReference>
<keyword evidence="9" id="KW-0675">Receptor</keyword>
<feature type="transmembrane region" description="Helical" evidence="18">
    <location>
        <begin position="117"/>
        <end position="139"/>
    </location>
</feature>
<evidence type="ECO:0000256" key="8">
    <source>
        <dbReference type="ARBA" id="ARBA00023136"/>
    </source>
</evidence>
<dbReference type="GO" id="GO:0031966">
    <property type="term" value="C:mitochondrial membrane"/>
    <property type="evidence" value="ECO:0007669"/>
    <property type="project" value="UniProtKB-ARBA"/>
</dbReference>
<dbReference type="InterPro" id="IPR049680">
    <property type="entry name" value="FLVCR1-2_SLC49-like"/>
</dbReference>
<dbReference type="Pfam" id="PF07690">
    <property type="entry name" value="MFS_1"/>
    <property type="match status" value="1"/>
</dbReference>
<dbReference type="FunFam" id="1.20.1250.20:FF:000184">
    <property type="entry name" value="Feline leukemia virus subgroup C receptor-related protein 1"/>
    <property type="match status" value="1"/>
</dbReference>
<comment type="function">
    <text evidence="15">Uniporter that mediates the transport of extracellular choline and ethanolamine into cells, thereby playing a key role in phospholipid biosynthesis. Choline and ethanolamine are the precursors of phosphatidylcholine and phosphatidylethanolamine, respectively, the two most abundant phospholipids. Transport is not coupled with proton transport and is exclusively driven by the choline (or ethanolamine) gradient across the plasma membrane. Also acts as a heme b transporter that mediates heme efflux from the cytoplasm to the extracellular compartment.</text>
</comment>
<dbReference type="GO" id="GO:0043249">
    <property type="term" value="P:erythrocyte maturation"/>
    <property type="evidence" value="ECO:0007669"/>
    <property type="project" value="UniProtKB-KW"/>
</dbReference>
<dbReference type="Gene3D" id="1.20.1250.20">
    <property type="entry name" value="MFS general substrate transporter like domains"/>
    <property type="match status" value="2"/>
</dbReference>
<keyword evidence="2" id="KW-0813">Transport</keyword>
<dbReference type="PROSITE" id="PS50850">
    <property type="entry name" value="MFS"/>
    <property type="match status" value="1"/>
</dbReference>
<dbReference type="InterPro" id="IPR036259">
    <property type="entry name" value="MFS_trans_sf"/>
</dbReference>
<evidence type="ECO:0000256" key="16">
    <source>
        <dbReference type="ARBA" id="ARBA00068050"/>
    </source>
</evidence>
<comment type="catalytic activity">
    <reaction evidence="12">
        <text>choline(out) = choline(in)</text>
        <dbReference type="Rhea" id="RHEA:32751"/>
        <dbReference type="ChEBI" id="CHEBI:15354"/>
    </reaction>
</comment>
<dbReference type="PANTHER" id="PTHR10924">
    <property type="entry name" value="MAJOR FACILITATOR SUPERFAMILY PROTEIN-RELATED"/>
    <property type="match status" value="1"/>
</dbReference>
<keyword evidence="6 18" id="KW-1133">Transmembrane helix</keyword>
<evidence type="ECO:0000256" key="9">
    <source>
        <dbReference type="ARBA" id="ARBA00023170"/>
    </source>
</evidence>
<keyword evidence="7" id="KW-0265">Erythrocyte maturation</keyword>
<proteinExistence type="inferred from homology"/>
<dbReference type="GO" id="GO:0006783">
    <property type="term" value="P:heme biosynthetic process"/>
    <property type="evidence" value="ECO:0007669"/>
    <property type="project" value="UniProtKB-ARBA"/>
</dbReference>
<evidence type="ECO:0000256" key="1">
    <source>
        <dbReference type="ARBA" id="ARBA00004651"/>
    </source>
</evidence>
<comment type="catalytic activity">
    <reaction evidence="13">
        <text>ethanolamine(in) = ethanolamine(out)</text>
        <dbReference type="Rhea" id="RHEA:32747"/>
        <dbReference type="ChEBI" id="CHEBI:57603"/>
    </reaction>
</comment>
<dbReference type="Proteomes" id="UP001152888">
    <property type="component" value="Unassembled WGS sequence"/>
</dbReference>
<name>A0A9P0P2J7_ACAOB</name>
<feature type="transmembrane region" description="Helical" evidence="18">
    <location>
        <begin position="25"/>
        <end position="45"/>
    </location>
</feature>
<evidence type="ECO:0000256" key="13">
    <source>
        <dbReference type="ARBA" id="ARBA00045087"/>
    </source>
</evidence>
<dbReference type="PANTHER" id="PTHR10924:SF4">
    <property type="entry name" value="GH15861P"/>
    <property type="match status" value="1"/>
</dbReference>
<dbReference type="GO" id="GO:0005886">
    <property type="term" value="C:plasma membrane"/>
    <property type="evidence" value="ECO:0007669"/>
    <property type="project" value="UniProtKB-SubCell"/>
</dbReference>
<evidence type="ECO:0000256" key="2">
    <source>
        <dbReference type="ARBA" id="ARBA00022448"/>
    </source>
</evidence>
<evidence type="ECO:0000313" key="20">
    <source>
        <dbReference type="EMBL" id="CAH1967326.1"/>
    </source>
</evidence>
<evidence type="ECO:0000256" key="18">
    <source>
        <dbReference type="SAM" id="Phobius"/>
    </source>
</evidence>
<dbReference type="OrthoDB" id="422206at2759"/>
<evidence type="ECO:0000256" key="4">
    <source>
        <dbReference type="ARBA" id="ARBA00022553"/>
    </source>
</evidence>
<comment type="similarity">
    <text evidence="14">Belongs to the major facilitator superfamily. Feline leukemia virus subgroup C receptor (TC 2.A.1.28.1) family.</text>
</comment>
<keyword evidence="3" id="KW-1003">Cell membrane</keyword>
<evidence type="ECO:0000256" key="17">
    <source>
        <dbReference type="ARBA" id="ARBA00080886"/>
    </source>
</evidence>
<feature type="transmembrane region" description="Helical" evidence="18">
    <location>
        <begin position="327"/>
        <end position="343"/>
    </location>
</feature>
<organism evidence="20 21">
    <name type="scientific">Acanthoscelides obtectus</name>
    <name type="common">Bean weevil</name>
    <name type="synonym">Bruchus obtectus</name>
    <dbReference type="NCBI Taxonomy" id="200917"/>
    <lineage>
        <taxon>Eukaryota</taxon>
        <taxon>Metazoa</taxon>
        <taxon>Ecdysozoa</taxon>
        <taxon>Arthropoda</taxon>
        <taxon>Hexapoda</taxon>
        <taxon>Insecta</taxon>
        <taxon>Pterygota</taxon>
        <taxon>Neoptera</taxon>
        <taxon>Endopterygota</taxon>
        <taxon>Coleoptera</taxon>
        <taxon>Polyphaga</taxon>
        <taxon>Cucujiformia</taxon>
        <taxon>Chrysomeloidea</taxon>
        <taxon>Chrysomelidae</taxon>
        <taxon>Bruchinae</taxon>
        <taxon>Bruchini</taxon>
        <taxon>Acanthoscelides</taxon>
    </lineage>
</organism>
<dbReference type="InterPro" id="IPR020846">
    <property type="entry name" value="MFS_dom"/>
</dbReference>
<reference evidence="20" key="1">
    <citation type="submission" date="2022-03" db="EMBL/GenBank/DDBJ databases">
        <authorList>
            <person name="Sayadi A."/>
        </authorList>
    </citation>
    <scope>NUCLEOTIDE SEQUENCE</scope>
</reference>
<dbReference type="CDD" id="cd17398">
    <property type="entry name" value="MFS_FLVCR_like"/>
    <property type="match status" value="1"/>
</dbReference>
<keyword evidence="4" id="KW-0597">Phosphoprotein</keyword>
<feature type="transmembrane region" description="Helical" evidence="18">
    <location>
        <begin position="414"/>
        <end position="433"/>
    </location>
</feature>
<evidence type="ECO:0000313" key="21">
    <source>
        <dbReference type="Proteomes" id="UP001152888"/>
    </source>
</evidence>
<evidence type="ECO:0000256" key="10">
    <source>
        <dbReference type="ARBA" id="ARBA00023180"/>
    </source>
</evidence>
<evidence type="ECO:0000256" key="5">
    <source>
        <dbReference type="ARBA" id="ARBA00022692"/>
    </source>
</evidence>
<dbReference type="InterPro" id="IPR011701">
    <property type="entry name" value="MFS"/>
</dbReference>
<dbReference type="EMBL" id="CAKOFQ010006743">
    <property type="protein sequence ID" value="CAH1967326.1"/>
    <property type="molecule type" value="Genomic_DNA"/>
</dbReference>